<dbReference type="AlphaFoldDB" id="N2A5Q4"/>
<dbReference type="OrthoDB" id="2080814at2"/>
<gene>
    <name evidence="1" type="ORF">C823_04374</name>
</gene>
<dbReference type="EMBL" id="AQFT01000127">
    <property type="protein sequence ID" value="EMZ21773.1"/>
    <property type="molecule type" value="Genomic_DNA"/>
</dbReference>
<dbReference type="eggNOG" id="ENOG502ZF21">
    <property type="taxonomic scope" value="Bacteria"/>
</dbReference>
<proteinExistence type="predicted"/>
<evidence type="ECO:0000313" key="1">
    <source>
        <dbReference type="EMBL" id="EMZ21773.1"/>
    </source>
</evidence>
<accession>N2A5Q4</accession>
<keyword evidence="2" id="KW-1185">Reference proteome</keyword>
<evidence type="ECO:0000313" key="2">
    <source>
        <dbReference type="Proteomes" id="UP000012589"/>
    </source>
</evidence>
<sequence length="161" mass="18806">MCESIRSKYGNENLDKIFLYFMRTILHMQNHGIEKLPLYNDFEEPLKSYIQVAMDLILDGQPPETASLILDAEYGAILSSGQVRTETALNLLLIKELSYHIHYDEDCCGYLLSTVNLWGNEVFAYASKTFYPNLPEEIKKKYHIYELIKYMPPDAFRLDDY</sequence>
<dbReference type="PATRIC" id="fig|1235802.3.peg.4644"/>
<protein>
    <submittedName>
        <fullName evidence="1">Uncharacterized protein</fullName>
    </submittedName>
</protein>
<comment type="caution">
    <text evidence="1">The sequence shown here is derived from an EMBL/GenBank/DDBJ whole genome shotgun (WGS) entry which is preliminary data.</text>
</comment>
<name>N2A5Q4_9FIRM</name>
<dbReference type="STRING" id="1235802.C823_04374"/>
<organism evidence="1 2">
    <name type="scientific">Eubacterium plexicaudatum ASF492</name>
    <dbReference type="NCBI Taxonomy" id="1235802"/>
    <lineage>
        <taxon>Bacteria</taxon>
        <taxon>Bacillati</taxon>
        <taxon>Bacillota</taxon>
        <taxon>Clostridia</taxon>
        <taxon>Eubacteriales</taxon>
        <taxon>Eubacteriaceae</taxon>
        <taxon>Eubacterium</taxon>
    </lineage>
</organism>
<reference evidence="1 2" key="1">
    <citation type="journal article" date="2014" name="Genome Announc.">
        <title>Draft genome sequences of the altered schaedler flora, a defined bacterial community from gnotobiotic mice.</title>
        <authorList>
            <person name="Wannemuehler M.J."/>
            <person name="Overstreet A.M."/>
            <person name="Ward D.V."/>
            <person name="Phillips G.J."/>
        </authorList>
    </citation>
    <scope>NUCLEOTIDE SEQUENCE [LARGE SCALE GENOMIC DNA]</scope>
    <source>
        <strain evidence="1 2">ASF492</strain>
    </source>
</reference>
<dbReference type="Proteomes" id="UP000012589">
    <property type="component" value="Unassembled WGS sequence"/>
</dbReference>
<dbReference type="HOGENOM" id="CLU_1641201_0_0_9"/>